<dbReference type="EMBL" id="FOXH01000001">
    <property type="protein sequence ID" value="SFP09112.1"/>
    <property type="molecule type" value="Genomic_DNA"/>
</dbReference>
<proteinExistence type="inferred from homology"/>
<evidence type="ECO:0000256" key="5">
    <source>
        <dbReference type="ARBA" id="ARBA00023070"/>
    </source>
</evidence>
<reference evidence="8 9" key="1">
    <citation type="submission" date="2016-10" db="EMBL/GenBank/DDBJ databases">
        <authorList>
            <person name="de Groot N.N."/>
        </authorList>
    </citation>
    <scope>NUCLEOTIDE SEQUENCE [LARGE SCALE GENOMIC DNA]</scope>
    <source>
        <strain evidence="9">E92,LMG 26720,CCM 7988</strain>
    </source>
</reference>
<dbReference type="GO" id="GO:0009851">
    <property type="term" value="P:auxin biosynthetic process"/>
    <property type="evidence" value="ECO:0007669"/>
    <property type="project" value="UniProtKB-KW"/>
</dbReference>
<evidence type="ECO:0000313" key="8">
    <source>
        <dbReference type="EMBL" id="SFP09112.1"/>
    </source>
</evidence>
<evidence type="ECO:0000256" key="3">
    <source>
        <dbReference type="ARBA" id="ARBA00012535"/>
    </source>
</evidence>
<dbReference type="SUPFAM" id="SSF54373">
    <property type="entry name" value="FAD-linked reductases, C-terminal domain"/>
    <property type="match status" value="1"/>
</dbReference>
<dbReference type="Gene3D" id="3.50.50.60">
    <property type="entry name" value="FAD/NAD(P)-binding domain"/>
    <property type="match status" value="1"/>
</dbReference>
<dbReference type="SUPFAM" id="SSF51905">
    <property type="entry name" value="FAD/NAD(P)-binding domain"/>
    <property type="match status" value="1"/>
</dbReference>
<evidence type="ECO:0000259" key="7">
    <source>
        <dbReference type="Pfam" id="PF01593"/>
    </source>
</evidence>
<gene>
    <name evidence="8" type="ORF">SAMN04515674_101314</name>
</gene>
<dbReference type="GO" id="GO:0050361">
    <property type="term" value="F:tryptophan 2-monooxygenase activity"/>
    <property type="evidence" value="ECO:0007669"/>
    <property type="project" value="UniProtKB-EC"/>
</dbReference>
<sequence length="559" mass="64456">MRIKKAKSQQLLPFSTDVAIIGAGVSGLYAGYRFLTGDYQEGKQAPQSISVFEMSNRIGGRLESIELDSMNVMGELGGMRYMTSQEIVTALIEDIFKGKITPVEFPMGDPANLLNYLRKQRFLNNSWRDSTGGSPTFETRYFVKEQFIGYSSDYVFNWIVNNVLKAGGYDKSGSEYTAREWDDIKKVLRYNFEGPYNGMLVKDMGFWNLIKDQTDEETYQFLSDAGGYYSNTINWNAAEAFPYMVGDFAQQGVQYKTIKEGYDQIAYCLAEEFTKLGGVIYQETKLKSFERTPAGSQYKYVMTIENTRTKVSMSIYANHIFLAMPRKSLELIDQNNFFFNNPVLKKNIPSVIMEPSFKLLLGFEYPWWTNPQILGATSGHSVTDLPMRQCYYFGTDPENKHSLFLSSYNDMRTVQFWKALQSDKLFQPRATKLVTLKSLQKAPYKQAPKEMVDEAMKQIRELHGHPELIPEPYTSAYKDWSGNPYGGGYHAWKAKYDVWNVMPFMRKPSQNDNIYICGEAYSDQQGWVEGAFCVTEHIMQDYFGLLWPDWLNKEYYLGW</sequence>
<dbReference type="InterPro" id="IPR050281">
    <property type="entry name" value="Flavin_monoamine_oxidase"/>
</dbReference>
<comment type="similarity">
    <text evidence="2">Belongs to the tryptophan 2-monooxygenase family.</text>
</comment>
<dbReference type="Gene3D" id="3.90.660.10">
    <property type="match status" value="1"/>
</dbReference>
<feature type="domain" description="Amine oxidase" evidence="7">
    <location>
        <begin position="26"/>
        <end position="532"/>
    </location>
</feature>
<dbReference type="OrthoDB" id="3972913at2"/>
<accession>A0A1I5MHP3</accession>
<evidence type="ECO:0000256" key="2">
    <source>
        <dbReference type="ARBA" id="ARBA00005833"/>
    </source>
</evidence>
<dbReference type="EC" id="1.13.12.3" evidence="3"/>
<keyword evidence="9" id="KW-1185">Reference proteome</keyword>
<dbReference type="InterPro" id="IPR036188">
    <property type="entry name" value="FAD/NAD-bd_sf"/>
</dbReference>
<dbReference type="InterPro" id="IPR002937">
    <property type="entry name" value="Amino_oxidase"/>
</dbReference>
<comment type="catalytic activity">
    <reaction evidence="6">
        <text>L-tryptophan + O2 = indole-3-acetamide + CO2 + H2O</text>
        <dbReference type="Rhea" id="RHEA:16165"/>
        <dbReference type="ChEBI" id="CHEBI:15377"/>
        <dbReference type="ChEBI" id="CHEBI:15379"/>
        <dbReference type="ChEBI" id="CHEBI:16031"/>
        <dbReference type="ChEBI" id="CHEBI:16526"/>
        <dbReference type="ChEBI" id="CHEBI:57912"/>
        <dbReference type="EC" id="1.13.12.3"/>
    </reaction>
</comment>
<evidence type="ECO:0000256" key="4">
    <source>
        <dbReference type="ARBA" id="ARBA00017871"/>
    </source>
</evidence>
<keyword evidence="5" id="KW-0073">Auxin biosynthesis</keyword>
<evidence type="ECO:0000313" key="9">
    <source>
        <dbReference type="Proteomes" id="UP000199306"/>
    </source>
</evidence>
<dbReference type="PANTHER" id="PTHR10742:SF410">
    <property type="entry name" value="LYSINE-SPECIFIC HISTONE DEMETHYLASE 2"/>
    <property type="match status" value="1"/>
</dbReference>
<protein>
    <recommendedName>
        <fullName evidence="4">Tryptophan 2-monooxygenase</fullName>
        <ecNumber evidence="3">1.13.12.3</ecNumber>
    </recommendedName>
</protein>
<dbReference type="AlphaFoldDB" id="A0A1I5MHP3"/>
<dbReference type="PANTHER" id="PTHR10742">
    <property type="entry name" value="FLAVIN MONOAMINE OXIDASE"/>
    <property type="match status" value="1"/>
</dbReference>
<evidence type="ECO:0000256" key="6">
    <source>
        <dbReference type="ARBA" id="ARBA00047321"/>
    </source>
</evidence>
<evidence type="ECO:0000256" key="1">
    <source>
        <dbReference type="ARBA" id="ARBA00004814"/>
    </source>
</evidence>
<organism evidence="8 9">
    <name type="scientific">Pseudarcicella hirudinis</name>
    <dbReference type="NCBI Taxonomy" id="1079859"/>
    <lineage>
        <taxon>Bacteria</taxon>
        <taxon>Pseudomonadati</taxon>
        <taxon>Bacteroidota</taxon>
        <taxon>Cytophagia</taxon>
        <taxon>Cytophagales</taxon>
        <taxon>Flectobacillaceae</taxon>
        <taxon>Pseudarcicella</taxon>
    </lineage>
</organism>
<comment type="pathway">
    <text evidence="1">Plant hormone metabolism; auxin biosynthesis.</text>
</comment>
<dbReference type="Proteomes" id="UP000199306">
    <property type="component" value="Unassembled WGS sequence"/>
</dbReference>
<dbReference type="Pfam" id="PF01593">
    <property type="entry name" value="Amino_oxidase"/>
    <property type="match status" value="1"/>
</dbReference>
<dbReference type="RefSeq" id="WP_092011063.1">
    <property type="nucleotide sequence ID" value="NZ_FOXH01000001.1"/>
</dbReference>
<name>A0A1I5MHP3_9BACT</name>
<dbReference type="STRING" id="1079859.SAMN04515674_101314"/>